<feature type="region of interest" description="Disordered" evidence="1">
    <location>
        <begin position="1"/>
        <end position="27"/>
    </location>
</feature>
<proteinExistence type="predicted"/>
<reference evidence="3" key="2">
    <citation type="submission" date="2015-01" db="EMBL/GenBank/DDBJ databases">
        <title>Evolutionary Origins and Diversification of the Mycorrhizal Mutualists.</title>
        <authorList>
            <consortium name="DOE Joint Genome Institute"/>
            <consortium name="Mycorrhizal Genomics Consortium"/>
            <person name="Kohler A."/>
            <person name="Kuo A."/>
            <person name="Nagy L.G."/>
            <person name="Floudas D."/>
            <person name="Copeland A."/>
            <person name="Barry K.W."/>
            <person name="Cichocki N."/>
            <person name="Veneault-Fourrey C."/>
            <person name="LaButti K."/>
            <person name="Lindquist E.A."/>
            <person name="Lipzen A."/>
            <person name="Lundell T."/>
            <person name="Morin E."/>
            <person name="Murat C."/>
            <person name="Riley R."/>
            <person name="Ohm R."/>
            <person name="Sun H."/>
            <person name="Tunlid A."/>
            <person name="Henrissat B."/>
            <person name="Grigoriev I.V."/>
            <person name="Hibbett D.S."/>
            <person name="Martin F."/>
        </authorList>
    </citation>
    <scope>NUCLEOTIDE SEQUENCE [LARGE SCALE GENOMIC DNA]</scope>
    <source>
        <strain evidence="3">F 1598</strain>
    </source>
</reference>
<reference evidence="2 3" key="1">
    <citation type="submission" date="2014-04" db="EMBL/GenBank/DDBJ databases">
        <authorList>
            <consortium name="DOE Joint Genome Institute"/>
            <person name="Kuo A."/>
            <person name="Tarkka M."/>
            <person name="Buscot F."/>
            <person name="Kohler A."/>
            <person name="Nagy L.G."/>
            <person name="Floudas D."/>
            <person name="Copeland A."/>
            <person name="Barry K.W."/>
            <person name="Cichocki N."/>
            <person name="Veneault-Fourrey C."/>
            <person name="LaButti K."/>
            <person name="Lindquist E.A."/>
            <person name="Lipzen A."/>
            <person name="Lundell T."/>
            <person name="Morin E."/>
            <person name="Murat C."/>
            <person name="Sun H."/>
            <person name="Tunlid A."/>
            <person name="Henrissat B."/>
            <person name="Grigoriev I.V."/>
            <person name="Hibbett D.S."/>
            <person name="Martin F."/>
            <person name="Nordberg H.P."/>
            <person name="Cantor M.N."/>
            <person name="Hua S.X."/>
        </authorList>
    </citation>
    <scope>NUCLEOTIDE SEQUENCE [LARGE SCALE GENOMIC DNA]</scope>
    <source>
        <strain evidence="2 3">F 1598</strain>
    </source>
</reference>
<organism evidence="2 3">
    <name type="scientific">Piloderma croceum (strain F 1598)</name>
    <dbReference type="NCBI Taxonomy" id="765440"/>
    <lineage>
        <taxon>Eukaryota</taxon>
        <taxon>Fungi</taxon>
        <taxon>Dikarya</taxon>
        <taxon>Basidiomycota</taxon>
        <taxon>Agaricomycotina</taxon>
        <taxon>Agaricomycetes</taxon>
        <taxon>Agaricomycetidae</taxon>
        <taxon>Atheliales</taxon>
        <taxon>Atheliaceae</taxon>
        <taxon>Piloderma</taxon>
    </lineage>
</organism>
<feature type="compositionally biased region" description="Polar residues" evidence="1">
    <location>
        <begin position="1"/>
        <end position="19"/>
    </location>
</feature>
<dbReference type="EMBL" id="KN832994">
    <property type="protein sequence ID" value="KIM82647.1"/>
    <property type="molecule type" value="Genomic_DNA"/>
</dbReference>
<dbReference type="HOGENOM" id="CLU_3069509_0_0_1"/>
<keyword evidence="3" id="KW-1185">Reference proteome</keyword>
<dbReference type="InParanoid" id="A0A0C3BZ66"/>
<gene>
    <name evidence="2" type="ORF">PILCRDRAFT_469504</name>
</gene>
<sequence>MYTLYTTEQPTGHSPTAKSRSSRSPRRQWIGAQLLSGARRCPHQFSESNLNLQ</sequence>
<accession>A0A0C3BZ66</accession>
<name>A0A0C3BZ66_PILCF</name>
<evidence type="ECO:0000256" key="1">
    <source>
        <dbReference type="SAM" id="MobiDB-lite"/>
    </source>
</evidence>
<evidence type="ECO:0000313" key="2">
    <source>
        <dbReference type="EMBL" id="KIM82647.1"/>
    </source>
</evidence>
<evidence type="ECO:0000313" key="3">
    <source>
        <dbReference type="Proteomes" id="UP000054166"/>
    </source>
</evidence>
<dbReference type="AlphaFoldDB" id="A0A0C3BZ66"/>
<dbReference type="Proteomes" id="UP000054166">
    <property type="component" value="Unassembled WGS sequence"/>
</dbReference>
<protein>
    <submittedName>
        <fullName evidence="2">Uncharacterized protein</fullName>
    </submittedName>
</protein>